<reference evidence="2" key="1">
    <citation type="journal article" date="2017" name="Virology">
        <title>Infectivity of Sf-rhabdovirus variants in insect and mammalian cell lines.</title>
        <authorList>
            <person name="Maghodia A.B."/>
            <person name="Jarvis D.L."/>
        </authorList>
    </citation>
    <scope>NUCLEOTIDE SEQUENCE</scope>
    <source>
        <strain evidence="2">Sf21</strain>
    </source>
</reference>
<keyword evidence="1" id="KW-1133">Transmembrane helix</keyword>
<organism evidence="2">
    <name type="scientific">Spodoptera frugiperda rhabdovirus</name>
    <dbReference type="NCBI Taxonomy" id="1481139"/>
    <lineage>
        <taxon>Viruses</taxon>
        <taxon>Riboviria</taxon>
        <taxon>Orthornavirae</taxon>
        <taxon>Negarnaviricota</taxon>
        <taxon>Haploviricotina</taxon>
        <taxon>Monjiviricetes</taxon>
        <taxon>Mononegavirales</taxon>
        <taxon>Rhabdoviridae</taxon>
        <taxon>Deltarhabdovirinae</taxon>
        <taxon>Betapaprhavirus</taxon>
        <taxon>Betapaprhavirus frugiperda</taxon>
    </lineage>
</organism>
<sequence>MVFLSLSTIIFILSLRAVTCSNPLSYPNGILTNNSTHDHPLSEFYIFYENSSLTYTQFPVAPDCSSILDTRDEQYPTTVTLWKVDQESQAEWGLLLWQERIDTTCSWNFWGNYKGSIVSKSSVPLKDIPSNNTRNRYWALSNDEVQEIDHVPYNLRYYCYWCRNEYPGSFYMRYVKKVRIIRNPDGSIKTPRGSWVHELDNLWGDQMRYLVIRRFGGESSCPLKIYDVRAGVLSKSRSNFILVSLPSLNLQFSVSLKSTETKCSFGDKTYDIVQSMGGYLLSIDIGNANWRGPWDPTPQHPGRERRSIMEFPDQTSFRYNQFINYHSSPRHKRHDHEFEFPLSLKSSYDYAQFRYEQNFIIRQINKNFGLLQKSICDIQFSKWQNLSPPNLAMKIAHYVTGSIHSIGGVHHGSYSIQITEKSITKVNLVFPIVIVHGMYKCQREPSKEVVWAEPVTGILFKSPIPTHFSLSSSWLPGVNGSSIVPLTGQILLPEITMDHLEVVQQVEAKMVKSMYTNVELFGSTEEFQRYQTQGITSDEQSNTVNPWIGLLIHGGVSIAAGILVALLIPSILKLFRHIIEKGEASLEERLHLRETSRKEFVKVRGKPWGV</sequence>
<evidence type="ECO:0000313" key="2">
    <source>
        <dbReference type="EMBL" id="ASU89575.1"/>
    </source>
</evidence>
<dbReference type="EMBL" id="MF536979">
    <property type="protein sequence ID" value="ASU89575.1"/>
    <property type="molecule type" value="Viral_cRNA"/>
</dbReference>
<feature type="transmembrane region" description="Helical" evidence="1">
    <location>
        <begin position="547"/>
        <end position="568"/>
    </location>
</feature>
<keyword evidence="1" id="KW-0472">Membrane</keyword>
<evidence type="ECO:0000256" key="1">
    <source>
        <dbReference type="SAM" id="Phobius"/>
    </source>
</evidence>
<accession>A0A2D0Y710</accession>
<keyword evidence="1" id="KW-0812">Transmembrane</keyword>
<protein>
    <submittedName>
        <fullName evidence="2">G</fullName>
    </submittedName>
</protein>
<name>A0A2D0Y710_9RHAB</name>
<proteinExistence type="predicted"/>